<reference evidence="2" key="1">
    <citation type="submission" date="2023-03" db="EMBL/GenBank/DDBJ databases">
        <title>Massive genome expansion in bonnet fungi (Mycena s.s.) driven by repeated elements and novel gene families across ecological guilds.</title>
        <authorList>
            <consortium name="Lawrence Berkeley National Laboratory"/>
            <person name="Harder C.B."/>
            <person name="Miyauchi S."/>
            <person name="Viragh M."/>
            <person name="Kuo A."/>
            <person name="Thoen E."/>
            <person name="Andreopoulos B."/>
            <person name="Lu D."/>
            <person name="Skrede I."/>
            <person name="Drula E."/>
            <person name="Henrissat B."/>
            <person name="Morin E."/>
            <person name="Kohler A."/>
            <person name="Barry K."/>
            <person name="LaButti K."/>
            <person name="Morin E."/>
            <person name="Salamov A."/>
            <person name="Lipzen A."/>
            <person name="Mereny Z."/>
            <person name="Hegedus B."/>
            <person name="Baldrian P."/>
            <person name="Stursova M."/>
            <person name="Weitz H."/>
            <person name="Taylor A."/>
            <person name="Grigoriev I.V."/>
            <person name="Nagy L.G."/>
            <person name="Martin F."/>
            <person name="Kauserud H."/>
        </authorList>
    </citation>
    <scope>NUCLEOTIDE SEQUENCE</scope>
    <source>
        <strain evidence="2">CBHHK002</strain>
    </source>
</reference>
<gene>
    <name evidence="2" type="ORF">DFH08DRAFT_844898</name>
</gene>
<feature type="transmembrane region" description="Helical" evidence="1">
    <location>
        <begin position="59"/>
        <end position="77"/>
    </location>
</feature>
<evidence type="ECO:0000256" key="1">
    <source>
        <dbReference type="SAM" id="Phobius"/>
    </source>
</evidence>
<accession>A0AAD7AL04</accession>
<evidence type="ECO:0000313" key="3">
    <source>
        <dbReference type="Proteomes" id="UP001218218"/>
    </source>
</evidence>
<sequence length="113" mass="12611">MYRDVENLELVKRSVEQFKQLLGVQDIVQITNQLQPSEGTFAHEVLDIARQQKAVVVHFYWIFVASVGAIGSGDFAVSEQPRLFPSKLALINAGPTAIYIVARKANTKRPKTV</sequence>
<keyword evidence="1" id="KW-0812">Transmembrane</keyword>
<evidence type="ECO:0000313" key="2">
    <source>
        <dbReference type="EMBL" id="KAJ7361692.1"/>
    </source>
</evidence>
<dbReference type="Proteomes" id="UP001218218">
    <property type="component" value="Unassembled WGS sequence"/>
</dbReference>
<keyword evidence="1" id="KW-1133">Transmembrane helix</keyword>
<dbReference type="AlphaFoldDB" id="A0AAD7AL04"/>
<dbReference type="EMBL" id="JARIHO010000005">
    <property type="protein sequence ID" value="KAJ7361692.1"/>
    <property type="molecule type" value="Genomic_DNA"/>
</dbReference>
<protein>
    <submittedName>
        <fullName evidence="2">Uncharacterized protein</fullName>
    </submittedName>
</protein>
<proteinExistence type="predicted"/>
<name>A0AAD7AL04_9AGAR</name>
<organism evidence="2 3">
    <name type="scientific">Mycena albidolilacea</name>
    <dbReference type="NCBI Taxonomy" id="1033008"/>
    <lineage>
        <taxon>Eukaryota</taxon>
        <taxon>Fungi</taxon>
        <taxon>Dikarya</taxon>
        <taxon>Basidiomycota</taxon>
        <taxon>Agaricomycotina</taxon>
        <taxon>Agaricomycetes</taxon>
        <taxon>Agaricomycetidae</taxon>
        <taxon>Agaricales</taxon>
        <taxon>Marasmiineae</taxon>
        <taxon>Mycenaceae</taxon>
        <taxon>Mycena</taxon>
    </lineage>
</organism>
<comment type="caution">
    <text evidence="2">The sequence shown here is derived from an EMBL/GenBank/DDBJ whole genome shotgun (WGS) entry which is preliminary data.</text>
</comment>
<keyword evidence="3" id="KW-1185">Reference proteome</keyword>
<feature type="transmembrane region" description="Helical" evidence="1">
    <location>
        <begin position="83"/>
        <end position="102"/>
    </location>
</feature>
<keyword evidence="1" id="KW-0472">Membrane</keyword>